<keyword evidence="2" id="KW-1185">Reference proteome</keyword>
<dbReference type="Pfam" id="PF00132">
    <property type="entry name" value="Hexapep"/>
    <property type="match status" value="2"/>
</dbReference>
<evidence type="ECO:0000313" key="1">
    <source>
        <dbReference type="EMBL" id="QCZ93494.1"/>
    </source>
</evidence>
<accession>A0A5B7YD02</accession>
<protein>
    <submittedName>
        <fullName evidence="1">Gamma carbonic anhydrase family protein</fullName>
    </submittedName>
</protein>
<dbReference type="CDD" id="cd04645">
    <property type="entry name" value="LbH_gamma_CA_like"/>
    <property type="match status" value="1"/>
</dbReference>
<dbReference type="InterPro" id="IPR050484">
    <property type="entry name" value="Transf_Hexapept/Carb_Anhydrase"/>
</dbReference>
<dbReference type="KEGG" id="salk:FBQ74_08340"/>
<proteinExistence type="predicted"/>
<dbReference type="RefSeq" id="WP_139756238.1">
    <property type="nucleotide sequence ID" value="NZ_CP039852.1"/>
</dbReference>
<dbReference type="PANTHER" id="PTHR13061:SF29">
    <property type="entry name" value="GAMMA CARBONIC ANHYDRASE-LIKE 1, MITOCHONDRIAL-RELATED"/>
    <property type="match status" value="1"/>
</dbReference>
<dbReference type="InterPro" id="IPR047324">
    <property type="entry name" value="LbH_gamma_CA-like"/>
</dbReference>
<evidence type="ECO:0000313" key="2">
    <source>
        <dbReference type="Proteomes" id="UP000304912"/>
    </source>
</evidence>
<reference evidence="1 2" key="1">
    <citation type="submission" date="2019-04" db="EMBL/GenBank/DDBJ databases">
        <title>Salinimonas iocasae sp. nov., a halophilic bacterium isolated from the outer tube casing of tubeworms in Okinawa Trough.</title>
        <authorList>
            <person name="Zhang H."/>
            <person name="Wang H."/>
            <person name="Li C."/>
        </authorList>
    </citation>
    <scope>NUCLEOTIDE SEQUENCE [LARGE SCALE GENOMIC DNA]</scope>
    <source>
        <strain evidence="1 2">KX18D6</strain>
    </source>
</reference>
<dbReference type="InterPro" id="IPR001451">
    <property type="entry name" value="Hexapep"/>
</dbReference>
<name>A0A5B7YD02_9ALTE</name>
<dbReference type="OrthoDB" id="9803036at2"/>
<dbReference type="SUPFAM" id="SSF51161">
    <property type="entry name" value="Trimeric LpxA-like enzymes"/>
    <property type="match status" value="1"/>
</dbReference>
<gene>
    <name evidence="1" type="ORF">FBQ74_08340</name>
</gene>
<dbReference type="Proteomes" id="UP000304912">
    <property type="component" value="Chromosome"/>
</dbReference>
<dbReference type="Gene3D" id="2.160.10.10">
    <property type="entry name" value="Hexapeptide repeat proteins"/>
    <property type="match status" value="1"/>
</dbReference>
<organism evidence="1 2">
    <name type="scientific">Salinimonas iocasae</name>
    <dbReference type="NCBI Taxonomy" id="2572577"/>
    <lineage>
        <taxon>Bacteria</taxon>
        <taxon>Pseudomonadati</taxon>
        <taxon>Pseudomonadota</taxon>
        <taxon>Gammaproteobacteria</taxon>
        <taxon>Alteromonadales</taxon>
        <taxon>Alteromonadaceae</taxon>
        <taxon>Alteromonas/Salinimonas group</taxon>
        <taxon>Salinimonas</taxon>
    </lineage>
</organism>
<dbReference type="InterPro" id="IPR011004">
    <property type="entry name" value="Trimer_LpxA-like_sf"/>
</dbReference>
<dbReference type="AlphaFoldDB" id="A0A5B7YD02"/>
<dbReference type="EMBL" id="CP039852">
    <property type="protein sequence ID" value="QCZ93494.1"/>
    <property type="molecule type" value="Genomic_DNA"/>
</dbReference>
<sequence length="179" mass="19346">MIYQLKDKKPQVGEQVYIAPGAHVIGDVTLQANVSVWFNAVIRGDCDSIVIGEKTNIQDGSVLHTDHGVKLQVGNGVTIGHKVMLHGCTIGDYSLIGINAVVLNGARIGKYCVIGANTLITENMEIPDYSLVVGSPGKVIKTLDKDVEKMLEQSAAHYVENGQHFVEHLQLARDPAAYL</sequence>
<dbReference type="PANTHER" id="PTHR13061">
    <property type="entry name" value="DYNACTIN SUBUNIT P25"/>
    <property type="match status" value="1"/>
</dbReference>